<keyword evidence="2" id="KW-1185">Reference proteome</keyword>
<reference evidence="1 2" key="1">
    <citation type="submission" date="2015-12" db="EMBL/GenBank/DDBJ databases">
        <title>The genome of Folsomia candida.</title>
        <authorList>
            <person name="Faddeeva A."/>
            <person name="Derks M.F."/>
            <person name="Anvar Y."/>
            <person name="Smit S."/>
            <person name="Van Straalen N."/>
            <person name="Roelofs D."/>
        </authorList>
    </citation>
    <scope>NUCLEOTIDE SEQUENCE [LARGE SCALE GENOMIC DNA]</scope>
    <source>
        <strain evidence="1 2">VU population</strain>
        <tissue evidence="1">Whole body</tissue>
    </source>
</reference>
<evidence type="ECO:0000313" key="1">
    <source>
        <dbReference type="EMBL" id="OXA41434.1"/>
    </source>
</evidence>
<feature type="non-terminal residue" evidence="1">
    <location>
        <position position="1"/>
    </location>
</feature>
<sequence length="526" mass="59133">TDEILSTLDSTVEQDGALVMQKVVRSAKKFCCETAVPFCLQDNEDEVTPVQQENDDVDHHNYDSDQTLPIRCKSDHPLDSGLSSNLPTPDLISCTRVNSQWENTARKHLLARTTVSLDIDTLKSYLATMHTRSQSHSRVKITLAKDPTKILRGVKHLSQFEEFATQNSSHVRHLSIDWWLNGGQSVSRKFFAILKNLKKLTSLELRPFIQLNGKQLEFSGGEIDGAIPSNFYFSKIKKLVIIGAKFGTSDETLLKKFIPKILPHFPNVGSISLKNVRLRARDSEWICETANFFNTLHFADGYSLEQFAKSVPPTEIKIRPSITRLGLNYYEISSHGVELVKRLAQNLEHLHLHGIKVARVGSIRRICLPNLAKLKLLKISINPYCKNAHGVTPGIGFISSPSGGKSSTVVGIDYKNQLPVIEKLAIVRDLECEEGKDEIMLNDGIFFDAVAQMMNEGIFVRKSISPCKTLRWLEIPGPIEGQKVKRNLSEECDCGDDFEGICDCEEGEDVAKFFDRVRKSFPMVQF</sequence>
<dbReference type="AlphaFoldDB" id="A0A226D9A3"/>
<proteinExistence type="predicted"/>
<dbReference type="OrthoDB" id="509497at2759"/>
<dbReference type="Gene3D" id="3.80.10.10">
    <property type="entry name" value="Ribonuclease Inhibitor"/>
    <property type="match status" value="1"/>
</dbReference>
<comment type="caution">
    <text evidence="1">The sequence shown here is derived from an EMBL/GenBank/DDBJ whole genome shotgun (WGS) entry which is preliminary data.</text>
</comment>
<dbReference type="Proteomes" id="UP000198287">
    <property type="component" value="Unassembled WGS sequence"/>
</dbReference>
<name>A0A226D9A3_FOLCA</name>
<evidence type="ECO:0000313" key="2">
    <source>
        <dbReference type="Proteomes" id="UP000198287"/>
    </source>
</evidence>
<dbReference type="InterPro" id="IPR032675">
    <property type="entry name" value="LRR_dom_sf"/>
</dbReference>
<dbReference type="EMBL" id="LNIX01000029">
    <property type="protein sequence ID" value="OXA41434.1"/>
    <property type="molecule type" value="Genomic_DNA"/>
</dbReference>
<organism evidence="1 2">
    <name type="scientific">Folsomia candida</name>
    <name type="common">Springtail</name>
    <dbReference type="NCBI Taxonomy" id="158441"/>
    <lineage>
        <taxon>Eukaryota</taxon>
        <taxon>Metazoa</taxon>
        <taxon>Ecdysozoa</taxon>
        <taxon>Arthropoda</taxon>
        <taxon>Hexapoda</taxon>
        <taxon>Collembola</taxon>
        <taxon>Entomobryomorpha</taxon>
        <taxon>Isotomoidea</taxon>
        <taxon>Isotomidae</taxon>
        <taxon>Proisotominae</taxon>
        <taxon>Folsomia</taxon>
    </lineage>
</organism>
<dbReference type="SUPFAM" id="SSF52047">
    <property type="entry name" value="RNI-like"/>
    <property type="match status" value="1"/>
</dbReference>
<gene>
    <name evidence="1" type="ORF">Fcan01_23820</name>
</gene>
<accession>A0A226D9A3</accession>
<protein>
    <submittedName>
        <fullName evidence="1">Uncharacterized protein</fullName>
    </submittedName>
</protein>